<organism evidence="3 4">
    <name type="scientific">Haliangium ochraceum (strain DSM 14365 / JCM 11303 / SMP-2)</name>
    <dbReference type="NCBI Taxonomy" id="502025"/>
    <lineage>
        <taxon>Bacteria</taxon>
        <taxon>Pseudomonadati</taxon>
        <taxon>Myxococcota</taxon>
        <taxon>Polyangia</taxon>
        <taxon>Haliangiales</taxon>
        <taxon>Kofleriaceae</taxon>
        <taxon>Haliangium</taxon>
    </lineage>
</organism>
<keyword evidence="1" id="KW-1133">Transmembrane helix</keyword>
<dbReference type="Pfam" id="PF13490">
    <property type="entry name" value="zf-HC2"/>
    <property type="match status" value="1"/>
</dbReference>
<dbReference type="Proteomes" id="UP000001880">
    <property type="component" value="Chromosome"/>
</dbReference>
<evidence type="ECO:0000313" key="4">
    <source>
        <dbReference type="Proteomes" id="UP000001880"/>
    </source>
</evidence>
<feature type="domain" description="Putative zinc-finger" evidence="2">
    <location>
        <begin position="18"/>
        <end position="50"/>
    </location>
</feature>
<keyword evidence="1" id="KW-0472">Membrane</keyword>
<evidence type="ECO:0000313" key="3">
    <source>
        <dbReference type="EMBL" id="ACY12785.1"/>
    </source>
</evidence>
<dbReference type="STRING" id="502025.Hoch_0144"/>
<dbReference type="AlphaFoldDB" id="D0LGN9"/>
<accession>D0LGN9</accession>
<name>D0LGN9_HALO1</name>
<evidence type="ECO:0000256" key="1">
    <source>
        <dbReference type="SAM" id="Phobius"/>
    </source>
</evidence>
<keyword evidence="1 3" id="KW-0812">Transmembrane</keyword>
<dbReference type="HOGENOM" id="CLU_1719802_0_0_7"/>
<feature type="transmembrane region" description="Helical" evidence="1">
    <location>
        <begin position="101"/>
        <end position="121"/>
    </location>
</feature>
<reference evidence="3 4" key="1">
    <citation type="journal article" date="2010" name="Stand. Genomic Sci.">
        <title>Complete genome sequence of Haliangium ochraceum type strain (SMP-2).</title>
        <authorList>
            <consortium name="US DOE Joint Genome Institute (JGI-PGF)"/>
            <person name="Ivanova N."/>
            <person name="Daum C."/>
            <person name="Lang E."/>
            <person name="Abt B."/>
            <person name="Kopitz M."/>
            <person name="Saunders E."/>
            <person name="Lapidus A."/>
            <person name="Lucas S."/>
            <person name="Glavina Del Rio T."/>
            <person name="Nolan M."/>
            <person name="Tice H."/>
            <person name="Copeland A."/>
            <person name="Cheng J.F."/>
            <person name="Chen F."/>
            <person name="Bruce D."/>
            <person name="Goodwin L."/>
            <person name="Pitluck S."/>
            <person name="Mavromatis K."/>
            <person name="Pati A."/>
            <person name="Mikhailova N."/>
            <person name="Chen A."/>
            <person name="Palaniappan K."/>
            <person name="Land M."/>
            <person name="Hauser L."/>
            <person name="Chang Y.J."/>
            <person name="Jeffries C.D."/>
            <person name="Detter J.C."/>
            <person name="Brettin T."/>
            <person name="Rohde M."/>
            <person name="Goker M."/>
            <person name="Bristow J."/>
            <person name="Markowitz V."/>
            <person name="Eisen J.A."/>
            <person name="Hugenholtz P."/>
            <person name="Kyrpides N.C."/>
            <person name="Klenk H.P."/>
        </authorList>
    </citation>
    <scope>NUCLEOTIDE SEQUENCE [LARGE SCALE GENOMIC DNA]</scope>
    <source>
        <strain evidence="4">DSM 14365 / CIP 107738 / JCM 11303 / AJ 13395 / SMP-2</strain>
    </source>
</reference>
<protein>
    <submittedName>
        <fullName evidence="3">Putative transmembrane anti-sigma factor</fullName>
    </submittedName>
</protein>
<keyword evidence="4" id="KW-1185">Reference proteome</keyword>
<dbReference type="eggNOG" id="COG5662">
    <property type="taxonomic scope" value="Bacteria"/>
</dbReference>
<sequence length="152" mass="16668">MSDSATPHPEPHTVPPPEIEAQFSDLHDGSLGADEARALESHLQGCDACRAAYDEFCSAVDALAGMHKMSAPQHFEREVEETIRRRSGGRFFGRKAFGERVPFELIAVVVLVFGLVIFFAIRSSQTGSLRYEQPSEEPAIDPAAADVLLPRM</sequence>
<dbReference type="KEGG" id="hoh:Hoch_0144"/>
<dbReference type="RefSeq" id="WP_012825412.1">
    <property type="nucleotide sequence ID" value="NC_013440.1"/>
</dbReference>
<dbReference type="Gene3D" id="1.10.10.1320">
    <property type="entry name" value="Anti-sigma factor, zinc-finger domain"/>
    <property type="match status" value="1"/>
</dbReference>
<dbReference type="InterPro" id="IPR027383">
    <property type="entry name" value="Znf_put"/>
</dbReference>
<dbReference type="OrthoDB" id="5421222at2"/>
<proteinExistence type="predicted"/>
<gene>
    <name evidence="3" type="ordered locus">Hoch_0144</name>
</gene>
<evidence type="ECO:0000259" key="2">
    <source>
        <dbReference type="Pfam" id="PF13490"/>
    </source>
</evidence>
<dbReference type="InterPro" id="IPR041916">
    <property type="entry name" value="Anti_sigma_zinc_sf"/>
</dbReference>
<dbReference type="EMBL" id="CP001804">
    <property type="protein sequence ID" value="ACY12785.1"/>
    <property type="molecule type" value="Genomic_DNA"/>
</dbReference>